<dbReference type="STRING" id="84035.SAMN05660742_12313"/>
<dbReference type="AlphaFoldDB" id="A0A1H7CV83"/>
<feature type="region of interest" description="Disordered" evidence="1">
    <location>
        <begin position="24"/>
        <end position="50"/>
    </location>
</feature>
<proteinExistence type="predicted"/>
<evidence type="ECO:0000256" key="1">
    <source>
        <dbReference type="SAM" id="MobiDB-lite"/>
    </source>
</evidence>
<name>A0A1H7CV83_9FIRM</name>
<keyword evidence="3" id="KW-1185">Reference proteome</keyword>
<organism evidence="2 3">
    <name type="scientific">Propionispira arboris</name>
    <dbReference type="NCBI Taxonomy" id="84035"/>
    <lineage>
        <taxon>Bacteria</taxon>
        <taxon>Bacillati</taxon>
        <taxon>Bacillota</taxon>
        <taxon>Negativicutes</taxon>
        <taxon>Selenomonadales</taxon>
        <taxon>Selenomonadaceae</taxon>
        <taxon>Propionispira</taxon>
    </lineage>
</organism>
<gene>
    <name evidence="2" type="ORF">SAMN05660742_12313</name>
</gene>
<dbReference type="RefSeq" id="WP_091834938.1">
    <property type="nucleotide sequence ID" value="NZ_FNZK01000023.1"/>
</dbReference>
<accession>A0A1H7CV83</accession>
<evidence type="ECO:0000313" key="2">
    <source>
        <dbReference type="EMBL" id="SEJ90650.1"/>
    </source>
</evidence>
<dbReference type="Proteomes" id="UP000199662">
    <property type="component" value="Unassembled WGS sequence"/>
</dbReference>
<reference evidence="2 3" key="1">
    <citation type="submission" date="2016-10" db="EMBL/GenBank/DDBJ databases">
        <authorList>
            <person name="de Groot N.N."/>
        </authorList>
    </citation>
    <scope>NUCLEOTIDE SEQUENCE [LARGE SCALE GENOMIC DNA]</scope>
    <source>
        <strain evidence="2 3">DSM 2179</strain>
    </source>
</reference>
<evidence type="ECO:0000313" key="3">
    <source>
        <dbReference type="Proteomes" id="UP000199662"/>
    </source>
</evidence>
<sequence length="165" mass="18722">MELVLIVIAFVAFAVINDAIESNKKKGKHVPPVPTRSAPKNRRIDVDFGGKKNEPDIVIPPIKGAPQRETEGVYIEPEVIVQSPPIATEKNKYAYYLEHRHEQKAKDHAQYEQETKVPATVKHHQQSTDIHTNVILSAMAYAQILERPKAYQTVANPYFNQMKNK</sequence>
<dbReference type="EMBL" id="FNZK01000023">
    <property type="protein sequence ID" value="SEJ90650.1"/>
    <property type="molecule type" value="Genomic_DNA"/>
</dbReference>
<protein>
    <submittedName>
        <fullName evidence="2">Uncharacterized protein</fullName>
    </submittedName>
</protein>